<dbReference type="InterPro" id="IPR017748">
    <property type="entry name" value="TagF"/>
</dbReference>
<feature type="region of interest" description="Disordered" evidence="1">
    <location>
        <begin position="196"/>
        <end position="215"/>
    </location>
</feature>
<dbReference type="Pfam" id="PF09867">
    <property type="entry name" value="TagF_N"/>
    <property type="match status" value="1"/>
</dbReference>
<gene>
    <name evidence="2" type="ORF">SAMN06265374_1613</name>
</gene>
<accession>A0ABY1NQI0</accession>
<dbReference type="Proteomes" id="UP001157914">
    <property type="component" value="Unassembled WGS sequence"/>
</dbReference>
<protein>
    <submittedName>
        <fullName evidence="2">Type VI secretion system protein ImpM</fullName>
    </submittedName>
</protein>
<sequence length="215" mass="24227">MGCGFFGKLPARGDFVSRSCPSGFVAVWDPFLTEGLTESREELKDAWEEAFMTMPVWRYELEWQDGRVFAGAFMPSVDRVGRAFPLTIISSAMKADSKDPHAWYGQVETVLLSALQEDTSFEEFEASVIRLAEAPRLGDNKQDWFELPAAARAGHVRRSWFWARGGPHHFAFSADGLPWAGAFRWFLRPEEAAQQFNKPVAGQEKGRSQSRDQGT</sequence>
<reference evidence="2 3" key="1">
    <citation type="submission" date="2017-05" db="EMBL/GenBank/DDBJ databases">
        <authorList>
            <person name="Varghese N."/>
            <person name="Submissions S."/>
        </authorList>
    </citation>
    <scope>NUCLEOTIDE SEQUENCE [LARGE SCALE GENOMIC DNA]</scope>
    <source>
        <strain evidence="2 3">DSM 15949</strain>
    </source>
</reference>
<keyword evidence="3" id="KW-1185">Reference proteome</keyword>
<dbReference type="Gene3D" id="3.40.1730.10">
    <property type="entry name" value="pa0076 domain"/>
    <property type="match status" value="1"/>
</dbReference>
<dbReference type="RefSeq" id="WP_155194608.1">
    <property type="nucleotide sequence ID" value="NZ_BAAAEA010000003.1"/>
</dbReference>
<feature type="compositionally biased region" description="Basic and acidic residues" evidence="1">
    <location>
        <begin position="204"/>
        <end position="215"/>
    </location>
</feature>
<evidence type="ECO:0000313" key="2">
    <source>
        <dbReference type="EMBL" id="SMP15605.1"/>
    </source>
</evidence>
<proteinExistence type="predicted"/>
<dbReference type="NCBIfam" id="TIGR03373">
    <property type="entry name" value="VI_minor_4"/>
    <property type="match status" value="1"/>
</dbReference>
<evidence type="ECO:0000256" key="1">
    <source>
        <dbReference type="SAM" id="MobiDB-lite"/>
    </source>
</evidence>
<comment type="caution">
    <text evidence="2">The sequence shown here is derived from an EMBL/GenBank/DDBJ whole genome shotgun (WGS) entry which is preliminary data.</text>
</comment>
<evidence type="ECO:0000313" key="3">
    <source>
        <dbReference type="Proteomes" id="UP001157914"/>
    </source>
</evidence>
<dbReference type="EMBL" id="FXTT01000002">
    <property type="protein sequence ID" value="SMP15605.1"/>
    <property type="molecule type" value="Genomic_DNA"/>
</dbReference>
<organism evidence="2 3">
    <name type="scientific">Roseibium denhamense</name>
    <dbReference type="NCBI Taxonomy" id="76305"/>
    <lineage>
        <taxon>Bacteria</taxon>
        <taxon>Pseudomonadati</taxon>
        <taxon>Pseudomonadota</taxon>
        <taxon>Alphaproteobacteria</taxon>
        <taxon>Hyphomicrobiales</taxon>
        <taxon>Stappiaceae</taxon>
        <taxon>Roseibium</taxon>
    </lineage>
</organism>
<dbReference type="InterPro" id="IPR038225">
    <property type="entry name" value="TagF_sf"/>
</dbReference>
<name>A0ABY1NQI0_9HYPH</name>